<evidence type="ECO:0000313" key="1">
    <source>
        <dbReference type="EMBL" id="NFA44207.1"/>
    </source>
</evidence>
<dbReference type="EMBL" id="SGKU01000065">
    <property type="protein sequence ID" value="NFA44207.1"/>
    <property type="molecule type" value="Genomic_DNA"/>
</dbReference>
<reference evidence="1 2" key="1">
    <citation type="submission" date="2019-02" db="EMBL/GenBank/DDBJ databases">
        <title>Genome sequencing of Clostridium botulinum clinical isolates.</title>
        <authorList>
            <person name="Brunt J."/>
            <person name="Van Vliet A.H.M."/>
            <person name="Stringer S.C."/>
            <person name="Grant K.A."/>
            <person name="Carter A.C."/>
            <person name="Peck M.W."/>
        </authorList>
    </citation>
    <scope>NUCLEOTIDE SEQUENCE [LARGE SCALE GENOMIC DNA]</scope>
    <source>
        <strain evidence="1 2">H113700579</strain>
    </source>
</reference>
<organism evidence="1 2">
    <name type="scientific">Clostridium botulinum</name>
    <dbReference type="NCBI Taxonomy" id="1491"/>
    <lineage>
        <taxon>Bacteria</taxon>
        <taxon>Bacillati</taxon>
        <taxon>Bacillota</taxon>
        <taxon>Clostridia</taxon>
        <taxon>Eubacteriales</taxon>
        <taxon>Clostridiaceae</taxon>
        <taxon>Clostridium</taxon>
    </lineage>
</organism>
<sequence length="175" mass="20606">MIIYKVSGKEGYLELQFKNYDSDKELIRLLSEDRSVKKEWGTPAVNIITKGKKTDCPFFLVGTRLAVVSEKAKDELKDVWEADNIELLPLICDDIIYYILHIMQTENISFDFADDYSIVFNKSECKKHRITDKFLFRSHVMENARDKSIFVTEKFIERIKKSDLKGFGFKKIWEE</sequence>
<dbReference type="AlphaFoldDB" id="A0A6M0STC2"/>
<protein>
    <submittedName>
        <fullName evidence="1">Uncharacterized protein</fullName>
    </submittedName>
</protein>
<proteinExistence type="predicted"/>
<accession>A0A6M0STC2</accession>
<evidence type="ECO:0000313" key="2">
    <source>
        <dbReference type="Proteomes" id="UP000472355"/>
    </source>
</evidence>
<name>A0A6M0STC2_CLOBO</name>
<comment type="caution">
    <text evidence="1">The sequence shown here is derived from an EMBL/GenBank/DDBJ whole genome shotgun (WGS) entry which is preliminary data.</text>
</comment>
<gene>
    <name evidence="1" type="ORF">EXM65_16950</name>
</gene>
<dbReference type="Proteomes" id="UP000472355">
    <property type="component" value="Unassembled WGS sequence"/>
</dbReference>